<accession>A0A6L5BBW0</accession>
<feature type="compositionally biased region" description="Basic residues" evidence="1">
    <location>
        <begin position="53"/>
        <end position="71"/>
    </location>
</feature>
<name>A0A6L5BBW0_APIGR</name>
<gene>
    <name evidence="2" type="ORF">AG4045_023684</name>
</gene>
<evidence type="ECO:0000313" key="3">
    <source>
        <dbReference type="Proteomes" id="UP000593563"/>
    </source>
</evidence>
<evidence type="ECO:0000313" key="2">
    <source>
        <dbReference type="EMBL" id="KAF1002823.1"/>
    </source>
</evidence>
<organism evidence="2 3">
    <name type="scientific">Apium graveolens</name>
    <name type="common">Celery</name>
    <dbReference type="NCBI Taxonomy" id="4045"/>
    <lineage>
        <taxon>Eukaryota</taxon>
        <taxon>Viridiplantae</taxon>
        <taxon>Streptophyta</taxon>
        <taxon>Embryophyta</taxon>
        <taxon>Tracheophyta</taxon>
        <taxon>Spermatophyta</taxon>
        <taxon>Magnoliopsida</taxon>
        <taxon>eudicotyledons</taxon>
        <taxon>Gunneridae</taxon>
        <taxon>Pentapetalae</taxon>
        <taxon>asterids</taxon>
        <taxon>campanulids</taxon>
        <taxon>Apiales</taxon>
        <taxon>Apiaceae</taxon>
        <taxon>Apioideae</taxon>
        <taxon>apioid superclade</taxon>
        <taxon>Apieae</taxon>
        <taxon>Apium</taxon>
    </lineage>
</organism>
<dbReference type="AlphaFoldDB" id="A0A6L5BBW0"/>
<keyword evidence="3" id="KW-1185">Reference proteome</keyword>
<evidence type="ECO:0000256" key="1">
    <source>
        <dbReference type="SAM" id="MobiDB-lite"/>
    </source>
</evidence>
<comment type="caution">
    <text evidence="2">The sequence shown here is derived from an EMBL/GenBank/DDBJ whole genome shotgun (WGS) entry which is preliminary data.</text>
</comment>
<reference evidence="2" key="1">
    <citation type="submission" date="2020-01" db="EMBL/GenBank/DDBJ databases">
        <title>The Celery Genome Sequence Reveals Sequential Paleo-tetraploidization, Resistance Gene Elimination, Karyotype Evolution, and Functional Innovation in Apiales.</title>
        <authorList>
            <person name="Song X."/>
        </authorList>
    </citation>
    <scope>NUCLEOTIDE SEQUENCE</scope>
    <source>
        <tissue evidence="2">Leaf</tissue>
    </source>
</reference>
<feature type="compositionally biased region" description="Basic and acidic residues" evidence="1">
    <location>
        <begin position="17"/>
        <end position="52"/>
    </location>
</feature>
<dbReference type="Proteomes" id="UP000593563">
    <property type="component" value="Unassembled WGS sequence"/>
</dbReference>
<sequence>MAGKENAAPAKMNGKALETKTRHSGEKDERNVFTEDAIDREVMNMMRRDYHPRGRTTGRHKPPIHNHNHKH</sequence>
<feature type="region of interest" description="Disordered" evidence="1">
    <location>
        <begin position="1"/>
        <end position="71"/>
    </location>
</feature>
<proteinExistence type="predicted"/>
<protein>
    <submittedName>
        <fullName evidence="2">Uncharacterized protein</fullName>
    </submittedName>
</protein>
<dbReference type="EMBL" id="WRXP01000352">
    <property type="protein sequence ID" value="KAF1002823.1"/>
    <property type="molecule type" value="Genomic_DNA"/>
</dbReference>